<dbReference type="GO" id="GO:0045893">
    <property type="term" value="P:positive regulation of DNA-templated transcription"/>
    <property type="evidence" value="ECO:0007669"/>
    <property type="project" value="TreeGrafter"/>
</dbReference>
<comment type="subcellular location">
    <subcellularLocation>
        <location evidence="1">Nucleus</location>
    </subcellularLocation>
</comment>
<dbReference type="InterPro" id="IPR001965">
    <property type="entry name" value="Znf_PHD"/>
</dbReference>
<keyword evidence="5" id="KW-0539">Nucleus</keyword>
<dbReference type="PANTHER" id="PTHR46174">
    <property type="entry name" value="CXXC-TYPE ZINC FINGER PROTEIN 1"/>
    <property type="match status" value="1"/>
</dbReference>
<dbReference type="GO" id="GO:0008270">
    <property type="term" value="F:zinc ion binding"/>
    <property type="evidence" value="ECO:0007669"/>
    <property type="project" value="UniProtKB-KW"/>
</dbReference>
<evidence type="ECO:0000256" key="1">
    <source>
        <dbReference type="ARBA" id="ARBA00004123"/>
    </source>
</evidence>
<organism evidence="8 9">
    <name type="scientific">Lachancea meyersii CBS 8951</name>
    <dbReference type="NCBI Taxonomy" id="1266667"/>
    <lineage>
        <taxon>Eukaryota</taxon>
        <taxon>Fungi</taxon>
        <taxon>Dikarya</taxon>
        <taxon>Ascomycota</taxon>
        <taxon>Saccharomycotina</taxon>
        <taxon>Saccharomycetes</taxon>
        <taxon>Saccharomycetales</taxon>
        <taxon>Saccharomycetaceae</taxon>
        <taxon>Lachancea</taxon>
    </lineage>
</organism>
<dbReference type="Gene3D" id="3.30.40.10">
    <property type="entry name" value="Zinc/RING finger domain, C3HC4 (zinc finger)"/>
    <property type="match status" value="1"/>
</dbReference>
<dbReference type="CDD" id="cd16039">
    <property type="entry name" value="PHD_SPP1"/>
    <property type="match status" value="1"/>
</dbReference>
<name>A0A1G4JX80_9SACH</name>
<proteinExistence type="predicted"/>
<dbReference type="InterPro" id="IPR011011">
    <property type="entry name" value="Znf_FYVE_PHD"/>
</dbReference>
<gene>
    <name evidence="8" type="ORF">LAME_0F12970G</name>
</gene>
<dbReference type="AlphaFoldDB" id="A0A1G4JX80"/>
<reference evidence="9" key="1">
    <citation type="submission" date="2016-03" db="EMBL/GenBank/DDBJ databases">
        <authorList>
            <person name="Devillers Hugo."/>
        </authorList>
    </citation>
    <scope>NUCLEOTIDE SEQUENCE [LARGE SCALE GENOMIC DNA]</scope>
</reference>
<evidence type="ECO:0000256" key="5">
    <source>
        <dbReference type="ARBA" id="ARBA00023242"/>
    </source>
</evidence>
<keyword evidence="4" id="KW-0862">Zinc</keyword>
<dbReference type="InterPro" id="IPR019786">
    <property type="entry name" value="Zinc_finger_PHD-type_CS"/>
</dbReference>
<dbReference type="OrthoDB" id="436852at2759"/>
<evidence type="ECO:0000313" key="8">
    <source>
        <dbReference type="EMBL" id="SCU95675.1"/>
    </source>
</evidence>
<keyword evidence="9" id="KW-1185">Reference proteome</keyword>
<sequence length="349" mass="39325">MVSLPDWCPAYNPQKKDAETGEEVFCICKKPDSGELMVGCDGCDDWFHFSCLKMPTKYNELVFSFYCPYCQAGVTGPGATDGNLPKTLWRRKCRVSDCFKPVAENSKYCSEGHAISYLRGLVDRVEVPGHEATPVLREMLREPDFDHFKGVGQNGLPTPSEQLAPGLFSNDAQLQELESQLQKVRGGAKRRVETQLEQLAQYSKWVHAVNELLFGDGNQEHAESTSGSRSKASRAQKRKKAVKKKAICGYSASLVVPCPAEQFVSEFKELEDEPTELRGVCCKLRCTRHLDWAGTQENGLQFQLESLESSEERLQLLVKIREDQLKLQFYKKLTQIDTTSIKIPLKNES</sequence>
<accession>A0A1G4JX80</accession>
<dbReference type="InterPro" id="IPR019787">
    <property type="entry name" value="Znf_PHD-finger"/>
</dbReference>
<dbReference type="SUPFAM" id="SSF57903">
    <property type="entry name" value="FYVE/PHD zinc finger"/>
    <property type="match status" value="1"/>
</dbReference>
<evidence type="ECO:0000259" key="7">
    <source>
        <dbReference type="PROSITE" id="PS50016"/>
    </source>
</evidence>
<protein>
    <submittedName>
        <fullName evidence="8">LAME_0F12970g1_1</fullName>
    </submittedName>
</protein>
<evidence type="ECO:0000256" key="2">
    <source>
        <dbReference type="ARBA" id="ARBA00022723"/>
    </source>
</evidence>
<keyword evidence="2" id="KW-0479">Metal-binding</keyword>
<evidence type="ECO:0000256" key="6">
    <source>
        <dbReference type="PROSITE-ProRule" id="PRU00146"/>
    </source>
</evidence>
<dbReference type="Pfam" id="PF00628">
    <property type="entry name" value="PHD"/>
    <property type="match status" value="1"/>
</dbReference>
<dbReference type="PROSITE" id="PS01359">
    <property type="entry name" value="ZF_PHD_1"/>
    <property type="match status" value="1"/>
</dbReference>
<dbReference type="PANTHER" id="PTHR46174:SF1">
    <property type="entry name" value="CXXC-TYPE ZINC FINGER PROTEIN 1"/>
    <property type="match status" value="1"/>
</dbReference>
<dbReference type="InterPro" id="IPR013083">
    <property type="entry name" value="Znf_RING/FYVE/PHD"/>
</dbReference>
<feature type="domain" description="PHD-type" evidence="7">
    <location>
        <begin position="23"/>
        <end position="73"/>
    </location>
</feature>
<dbReference type="Proteomes" id="UP000191144">
    <property type="component" value="Chromosome F"/>
</dbReference>
<dbReference type="GO" id="GO:0048188">
    <property type="term" value="C:Set1C/COMPASS complex"/>
    <property type="evidence" value="ECO:0007669"/>
    <property type="project" value="InterPro"/>
</dbReference>
<evidence type="ECO:0000256" key="3">
    <source>
        <dbReference type="ARBA" id="ARBA00022771"/>
    </source>
</evidence>
<dbReference type="EMBL" id="LT598477">
    <property type="protein sequence ID" value="SCU95675.1"/>
    <property type="molecule type" value="Genomic_DNA"/>
</dbReference>
<evidence type="ECO:0000313" key="9">
    <source>
        <dbReference type="Proteomes" id="UP000191144"/>
    </source>
</evidence>
<dbReference type="InterPro" id="IPR037869">
    <property type="entry name" value="Spp1/CFP1"/>
</dbReference>
<keyword evidence="3 6" id="KW-0863">Zinc-finger</keyword>
<dbReference type="SMART" id="SM00249">
    <property type="entry name" value="PHD"/>
    <property type="match status" value="1"/>
</dbReference>
<dbReference type="PROSITE" id="PS50016">
    <property type="entry name" value="ZF_PHD_2"/>
    <property type="match status" value="1"/>
</dbReference>
<evidence type="ECO:0000256" key="4">
    <source>
        <dbReference type="ARBA" id="ARBA00022833"/>
    </source>
</evidence>